<keyword evidence="11" id="KW-0106">Calcium</keyword>
<name>A0A4S2MN17_9PEZI</name>
<comment type="function">
    <text evidence="16">Component of the PAN1 actin cytoskeleton-regulatory complex required for the internalization of endosomes during actin-coupled endocytosis. The complex links the site of endocytosis to the cell membrane-associated actin cytoskeleton. Mediates uptake of external molecules and vacuolar degradation of plasma membrane proteins. Plays a role in the proper organization of the cell membrane-associated actin cytoskeleton and promotes its destabilization.</text>
</comment>
<dbReference type="GO" id="GO:0003779">
    <property type="term" value="F:actin binding"/>
    <property type="evidence" value="ECO:0007669"/>
    <property type="project" value="UniProtKB-KW"/>
</dbReference>
<proteinExistence type="inferred from homology"/>
<dbReference type="SMART" id="SM00054">
    <property type="entry name" value="EFh"/>
    <property type="match status" value="1"/>
</dbReference>
<evidence type="ECO:0000313" key="21">
    <source>
        <dbReference type="EMBL" id="TGZ78526.1"/>
    </source>
</evidence>
<dbReference type="Proteomes" id="UP000298138">
    <property type="component" value="Unassembled WGS sequence"/>
</dbReference>
<dbReference type="EMBL" id="ML220140">
    <property type="protein sequence ID" value="TGZ78526.1"/>
    <property type="molecule type" value="Genomic_DNA"/>
</dbReference>
<sequence length="396" mass="44202">MSRRQISEADVAKYWDIFAHHSNNGTQLSGDQAFSILSNSGLSNDQLAKIWDLADIDKDGDLDFEEFCVAMRLIYDVYNGEFKSVPARLPDWLVPESKAHLVAAAGALASGGERFERPPEDDDTPGLKDGFDWYMKPEDRRKYEGIYTANAGAHGQISFAALNELYAEINVPDTEVAAAWNLVNSQRQPTIGKDQALAFLHLLASRHDGYRLPRSVPPSLRSSFENNKVNFDIESVENLPAQRRSAPDTSTSSGKKAAFGESYITRLGLGTGGYNHSGTDFAASKDADWEEVRLKRQLADLEAKIQAAEKSAETRRESKTALVKRELEMMLEYKRRELRDLDEGGSAVEGGKSIKAVREDLEMVREQVNALEQHLHNREAALKGLLAEVDQERSRR</sequence>
<dbReference type="InterPro" id="IPR011992">
    <property type="entry name" value="EF-hand-dom_pair"/>
</dbReference>
<dbReference type="STRING" id="341454.A0A4S2MN17"/>
<evidence type="ECO:0000256" key="13">
    <source>
        <dbReference type="ARBA" id="ARBA00023136"/>
    </source>
</evidence>
<evidence type="ECO:0000313" key="22">
    <source>
        <dbReference type="Proteomes" id="UP000298138"/>
    </source>
</evidence>
<keyword evidence="6" id="KW-1003">Cell membrane</keyword>
<dbReference type="Pfam" id="PF12763">
    <property type="entry name" value="EH"/>
    <property type="match status" value="1"/>
</dbReference>
<keyword evidence="9" id="KW-0677">Repeat</keyword>
<keyword evidence="12 18" id="KW-0175">Coiled coil</keyword>
<dbReference type="PROSITE" id="PS50031">
    <property type="entry name" value="EH"/>
    <property type="match status" value="2"/>
</dbReference>
<comment type="subcellular location">
    <subcellularLocation>
        <location evidence="3">Cell membrane</location>
        <topology evidence="3">Peripheral membrane protein</topology>
        <orientation evidence="3">Cytoplasmic side</orientation>
    </subcellularLocation>
    <subcellularLocation>
        <location evidence="2">Cytoplasm</location>
        <location evidence="2">Cytoskeleton</location>
        <location evidence="2">Actin patch</location>
    </subcellularLocation>
    <subcellularLocation>
        <location evidence="1">Endosome membrane</location>
        <topology evidence="1">Peripheral membrane protein</topology>
        <orientation evidence="1">Cytoplasmic side</orientation>
    </subcellularLocation>
</comment>
<dbReference type="CDD" id="cd00052">
    <property type="entry name" value="EH"/>
    <property type="match status" value="1"/>
</dbReference>
<dbReference type="InParanoid" id="A0A4S2MN17"/>
<dbReference type="GO" id="GO:0030479">
    <property type="term" value="C:actin cortical patch"/>
    <property type="evidence" value="ECO:0007669"/>
    <property type="project" value="UniProtKB-SubCell"/>
</dbReference>
<dbReference type="PANTHER" id="PTHR11216">
    <property type="entry name" value="EH DOMAIN"/>
    <property type="match status" value="1"/>
</dbReference>
<keyword evidence="13" id="KW-0472">Membrane</keyword>
<evidence type="ECO:0000256" key="15">
    <source>
        <dbReference type="ARBA" id="ARBA00023212"/>
    </source>
</evidence>
<dbReference type="GO" id="GO:0006897">
    <property type="term" value="P:endocytosis"/>
    <property type="evidence" value="ECO:0007669"/>
    <property type="project" value="UniProtKB-KW"/>
</dbReference>
<feature type="coiled-coil region" evidence="18">
    <location>
        <begin position="291"/>
        <end position="318"/>
    </location>
</feature>
<evidence type="ECO:0000259" key="19">
    <source>
        <dbReference type="PROSITE" id="PS50031"/>
    </source>
</evidence>
<accession>A0A4S2MN17</accession>
<dbReference type="FunCoup" id="A0A4S2MN17">
    <property type="interactions" value="101"/>
</dbReference>
<dbReference type="SUPFAM" id="SSF47473">
    <property type="entry name" value="EF-hand"/>
    <property type="match status" value="2"/>
</dbReference>
<evidence type="ECO:0000256" key="6">
    <source>
        <dbReference type="ARBA" id="ARBA00022475"/>
    </source>
</evidence>
<reference evidence="21 22" key="1">
    <citation type="submission" date="2019-04" db="EMBL/GenBank/DDBJ databases">
        <title>Comparative genomics and transcriptomics to analyze fruiting body development in filamentous ascomycetes.</title>
        <authorList>
            <consortium name="DOE Joint Genome Institute"/>
            <person name="Lutkenhaus R."/>
            <person name="Traeger S."/>
            <person name="Breuer J."/>
            <person name="Kuo A."/>
            <person name="Lipzen A."/>
            <person name="Pangilinan J."/>
            <person name="Dilworth D."/>
            <person name="Sandor L."/>
            <person name="Poggeler S."/>
            <person name="Barry K."/>
            <person name="Grigoriev I.V."/>
            <person name="Nowrousian M."/>
        </authorList>
    </citation>
    <scope>NUCLEOTIDE SEQUENCE [LARGE SCALE GENOMIC DNA]</scope>
    <source>
        <strain evidence="21 22">CBS 389.68</strain>
    </source>
</reference>
<evidence type="ECO:0000256" key="16">
    <source>
        <dbReference type="ARBA" id="ARBA00025194"/>
    </source>
</evidence>
<keyword evidence="10" id="KW-0967">Endosome</keyword>
<keyword evidence="8" id="KW-0254">Endocytosis</keyword>
<comment type="similarity">
    <text evidence="4">Belongs to the END3 family.</text>
</comment>
<feature type="domain" description="EH" evidence="19">
    <location>
        <begin position="10"/>
        <end position="100"/>
    </location>
</feature>
<dbReference type="InterPro" id="IPR018247">
    <property type="entry name" value="EF_Hand_1_Ca_BS"/>
</dbReference>
<evidence type="ECO:0000256" key="7">
    <source>
        <dbReference type="ARBA" id="ARBA00022490"/>
    </source>
</evidence>
<evidence type="ECO:0000256" key="3">
    <source>
        <dbReference type="ARBA" id="ARBA00004413"/>
    </source>
</evidence>
<dbReference type="Gene3D" id="1.10.238.10">
    <property type="entry name" value="EF-hand"/>
    <property type="match status" value="2"/>
</dbReference>
<evidence type="ECO:0000256" key="8">
    <source>
        <dbReference type="ARBA" id="ARBA00022583"/>
    </source>
</evidence>
<dbReference type="Pfam" id="PF12761">
    <property type="entry name" value="End3"/>
    <property type="match status" value="1"/>
</dbReference>
<dbReference type="InterPro" id="IPR002048">
    <property type="entry name" value="EF_hand_dom"/>
</dbReference>
<evidence type="ECO:0000256" key="1">
    <source>
        <dbReference type="ARBA" id="ARBA00004125"/>
    </source>
</evidence>
<dbReference type="SMART" id="SM00027">
    <property type="entry name" value="EH"/>
    <property type="match status" value="2"/>
</dbReference>
<dbReference type="AlphaFoldDB" id="A0A4S2MN17"/>
<dbReference type="GO" id="GO:0007015">
    <property type="term" value="P:actin filament organization"/>
    <property type="evidence" value="ECO:0007669"/>
    <property type="project" value="InterPro"/>
</dbReference>
<feature type="domain" description="EF-hand" evidence="20">
    <location>
        <begin position="42"/>
        <end position="77"/>
    </location>
</feature>
<protein>
    <recommendedName>
        <fullName evidence="17">Endocytosis protein 3</fullName>
    </recommendedName>
</protein>
<evidence type="ECO:0000256" key="18">
    <source>
        <dbReference type="SAM" id="Coils"/>
    </source>
</evidence>
<evidence type="ECO:0000256" key="17">
    <source>
        <dbReference type="ARBA" id="ARBA00029684"/>
    </source>
</evidence>
<evidence type="ECO:0000256" key="9">
    <source>
        <dbReference type="ARBA" id="ARBA00022737"/>
    </source>
</evidence>
<keyword evidence="15" id="KW-0206">Cytoskeleton</keyword>
<comment type="subunit">
    <text evidence="5">Component of the PAN1 actin cytoskeleton-regulatory complex.</text>
</comment>
<dbReference type="OrthoDB" id="1716625at2759"/>
<dbReference type="GO" id="GO:0005886">
    <property type="term" value="C:plasma membrane"/>
    <property type="evidence" value="ECO:0007669"/>
    <property type="project" value="UniProtKB-SubCell"/>
</dbReference>
<dbReference type="PROSITE" id="PS50222">
    <property type="entry name" value="EF_HAND_2"/>
    <property type="match status" value="1"/>
</dbReference>
<gene>
    <name evidence="21" type="ORF">EX30DRAFT_343076</name>
</gene>
<dbReference type="GO" id="GO:0010008">
    <property type="term" value="C:endosome membrane"/>
    <property type="evidence" value="ECO:0007669"/>
    <property type="project" value="UniProtKB-SubCell"/>
</dbReference>
<feature type="domain" description="EH" evidence="19">
    <location>
        <begin position="139"/>
        <end position="227"/>
    </location>
</feature>
<evidence type="ECO:0000256" key="10">
    <source>
        <dbReference type="ARBA" id="ARBA00022753"/>
    </source>
</evidence>
<dbReference type="GO" id="GO:0016197">
    <property type="term" value="P:endosomal transport"/>
    <property type="evidence" value="ECO:0007669"/>
    <property type="project" value="TreeGrafter"/>
</dbReference>
<evidence type="ECO:0000256" key="4">
    <source>
        <dbReference type="ARBA" id="ARBA00009909"/>
    </source>
</evidence>
<evidence type="ECO:0000256" key="2">
    <source>
        <dbReference type="ARBA" id="ARBA00004134"/>
    </source>
</evidence>
<evidence type="ECO:0000256" key="5">
    <source>
        <dbReference type="ARBA" id="ARBA00011159"/>
    </source>
</evidence>
<evidence type="ECO:0000256" key="11">
    <source>
        <dbReference type="ARBA" id="ARBA00022837"/>
    </source>
</evidence>
<evidence type="ECO:0000259" key="20">
    <source>
        <dbReference type="PROSITE" id="PS50222"/>
    </source>
</evidence>
<evidence type="ECO:0000256" key="14">
    <source>
        <dbReference type="ARBA" id="ARBA00023203"/>
    </source>
</evidence>
<dbReference type="InterPro" id="IPR000261">
    <property type="entry name" value="EH_dom"/>
</dbReference>
<evidence type="ECO:0000256" key="12">
    <source>
        <dbReference type="ARBA" id="ARBA00023054"/>
    </source>
</evidence>
<keyword evidence="22" id="KW-1185">Reference proteome</keyword>
<organism evidence="21 22">
    <name type="scientific">Ascodesmis nigricans</name>
    <dbReference type="NCBI Taxonomy" id="341454"/>
    <lineage>
        <taxon>Eukaryota</taxon>
        <taxon>Fungi</taxon>
        <taxon>Dikarya</taxon>
        <taxon>Ascomycota</taxon>
        <taxon>Pezizomycotina</taxon>
        <taxon>Pezizomycetes</taxon>
        <taxon>Pezizales</taxon>
        <taxon>Ascodesmidaceae</taxon>
        <taxon>Ascodesmis</taxon>
    </lineage>
</organism>
<keyword evidence="14" id="KW-0009">Actin-binding</keyword>
<dbReference type="PROSITE" id="PS00018">
    <property type="entry name" value="EF_HAND_1"/>
    <property type="match status" value="1"/>
</dbReference>
<dbReference type="InterPro" id="IPR025604">
    <property type="entry name" value="End3"/>
</dbReference>
<dbReference type="GO" id="GO:0005509">
    <property type="term" value="F:calcium ion binding"/>
    <property type="evidence" value="ECO:0007669"/>
    <property type="project" value="InterPro"/>
</dbReference>
<feature type="coiled-coil region" evidence="18">
    <location>
        <begin position="354"/>
        <end position="388"/>
    </location>
</feature>
<keyword evidence="7" id="KW-0963">Cytoplasm</keyword>